<feature type="transmembrane region" description="Helical" evidence="1">
    <location>
        <begin position="330"/>
        <end position="348"/>
    </location>
</feature>
<feature type="transmembrane region" description="Helical" evidence="1">
    <location>
        <begin position="289"/>
        <end position="310"/>
    </location>
</feature>
<accession>A0AAU9D977</accession>
<evidence type="ECO:0000313" key="2">
    <source>
        <dbReference type="EMBL" id="BDR58030.1"/>
    </source>
</evidence>
<keyword evidence="1" id="KW-0812">Transmembrane</keyword>
<evidence type="ECO:0000256" key="1">
    <source>
        <dbReference type="SAM" id="Phobius"/>
    </source>
</evidence>
<proteinExistence type="predicted"/>
<name>A0AAU9D977_9LACO</name>
<keyword evidence="1" id="KW-1133">Transmembrane helix</keyword>
<feature type="transmembrane region" description="Helical" evidence="1">
    <location>
        <begin position="675"/>
        <end position="694"/>
    </location>
</feature>
<gene>
    <name evidence="2" type="ORF">XA3_04710</name>
</gene>
<dbReference type="EMBL" id="AP026802">
    <property type="protein sequence ID" value="BDR58030.1"/>
    <property type="molecule type" value="Genomic_DNA"/>
</dbReference>
<dbReference type="KEGG" id="xap:XA3_04710"/>
<evidence type="ECO:0008006" key="4">
    <source>
        <dbReference type="Google" id="ProtNLM"/>
    </source>
</evidence>
<keyword evidence="3" id="KW-1185">Reference proteome</keyword>
<feature type="transmembrane region" description="Helical" evidence="1">
    <location>
        <begin position="603"/>
        <end position="627"/>
    </location>
</feature>
<sequence>MIKFTPYFKIMKKITKICLLFALVFALLITVNIFQTRDEIELEQAEKTSNSFQMQFKDSRLTSDQVLKIFNQESRKYGLSFIKDTQDSKNGQVKSVIFNQKSFPNAHFRLPEGNLFKDGREVYASYPVNNRTRQIPTFSKANRIKIQSLTKFFEDKSLSVNGTYTVILPNDLNQTKIKKIIAADLGEESSALYAKQSGKVVGYVNRNLMLLVGLVVLTLLVLGMTIIYLPLSDLKTIGVKKLNGYSNMAILWDYLRFNVIMMLVVIIVTMVGSIGYFSYLPSNFLPSLIAVQLLMLLFYLSLNIITYLVITQVTIGRLLKDFLDFKFGNYLSYVVKFVFMIFTTFVLLQTGQQYKNLQNQLKTERDLEKYGNVLTVDLLLETGLAGEEGLSNSPHYLAETHRFFKKLETKTQAQYFNAKTIKPHLEFAADKSLFKENEEFSYISVNQNYLKTLSSPIAKETATSKERLFLVPQELANDRRVKVICQNIMNILTDNQAKDSKVIIKPYSEPLQLINFNPTFPRNLQNPIIGVFNDQNMTMIEKSFLSGTGVNSSPYRIKNTPENLRKIEQAIKELNYSGFNLKFSTVNSILSDNTAGALGSLHIVLGIIIVTFVFGVLASILLLACYLQTAKKQIAVRKLLGWKLFDSYKDPCILLGIIYVIQVFILIVFQKSWLSLFLGVSLIVIDVVTSFLALKIQESRKLSLVLKGEE</sequence>
<protein>
    <recommendedName>
        <fullName evidence="4">Bacteriocin-associated integral membrane protein</fullName>
    </recommendedName>
</protein>
<keyword evidence="1" id="KW-0472">Membrane</keyword>
<dbReference type="Proteomes" id="UP001321861">
    <property type="component" value="Chromosome"/>
</dbReference>
<feature type="transmembrane region" description="Helical" evidence="1">
    <location>
        <begin position="257"/>
        <end position="277"/>
    </location>
</feature>
<organism evidence="2 3">
    <name type="scientific">Xylocopilactobacillus apicola</name>
    <dbReference type="NCBI Taxonomy" id="2932184"/>
    <lineage>
        <taxon>Bacteria</taxon>
        <taxon>Bacillati</taxon>
        <taxon>Bacillota</taxon>
        <taxon>Bacilli</taxon>
        <taxon>Lactobacillales</taxon>
        <taxon>Lactobacillaceae</taxon>
        <taxon>Xylocopilactobacillus</taxon>
    </lineage>
</organism>
<feature type="transmembrane region" description="Helical" evidence="1">
    <location>
        <begin position="648"/>
        <end position="669"/>
    </location>
</feature>
<dbReference type="Pfam" id="PF07242">
    <property type="entry name" value="DUF1430"/>
    <property type="match status" value="1"/>
</dbReference>
<evidence type="ECO:0000313" key="3">
    <source>
        <dbReference type="Proteomes" id="UP001321861"/>
    </source>
</evidence>
<dbReference type="AlphaFoldDB" id="A0AAU9D977"/>
<feature type="transmembrane region" description="Helical" evidence="1">
    <location>
        <begin position="208"/>
        <end position="231"/>
    </location>
</feature>
<dbReference type="RefSeq" id="WP_317635952.1">
    <property type="nucleotide sequence ID" value="NZ_AP026802.1"/>
</dbReference>
<reference evidence="2 3" key="1">
    <citation type="journal article" date="2023" name="Microbiol. Spectr.">
        <title>Symbiosis of Carpenter Bees with Uncharacterized Lactic Acid Bacteria Showing NAD Auxotrophy.</title>
        <authorList>
            <person name="Kawasaki S."/>
            <person name="Ozawa K."/>
            <person name="Mori T."/>
            <person name="Yamamoto A."/>
            <person name="Ito M."/>
            <person name="Ohkuma M."/>
            <person name="Sakamoto M."/>
            <person name="Matsutani M."/>
        </authorList>
    </citation>
    <scope>NUCLEOTIDE SEQUENCE [LARGE SCALE GENOMIC DNA]</scope>
    <source>
        <strain evidence="2 3">XA3</strain>
    </source>
</reference>
<dbReference type="InterPro" id="IPR006541">
    <property type="entry name" value="Bacteriocin_ass"/>
</dbReference>